<feature type="region of interest" description="Disordered" evidence="1">
    <location>
        <begin position="1"/>
        <end position="35"/>
    </location>
</feature>
<dbReference type="SUPFAM" id="SSF110997">
    <property type="entry name" value="Sporulation related repeat"/>
    <property type="match status" value="1"/>
</dbReference>
<dbReference type="Gene3D" id="3.30.70.1070">
    <property type="entry name" value="Sporulation related repeat"/>
    <property type="match status" value="1"/>
</dbReference>
<dbReference type="Pfam" id="PF05036">
    <property type="entry name" value="SPOR"/>
    <property type="match status" value="1"/>
</dbReference>
<reference evidence="4 5" key="1">
    <citation type="submission" date="2020-08" db="EMBL/GenBank/DDBJ databases">
        <title>Genomic Encyclopedia of Type Strains, Phase IV (KMG-IV): sequencing the most valuable type-strain genomes for metagenomic binning, comparative biology and taxonomic classification.</title>
        <authorList>
            <person name="Goeker M."/>
        </authorList>
    </citation>
    <scope>NUCLEOTIDE SEQUENCE [LARGE SCALE GENOMIC DNA]</scope>
    <source>
        <strain evidence="4 5">DSM 102189</strain>
    </source>
</reference>
<dbReference type="EMBL" id="JACIIV010000009">
    <property type="protein sequence ID" value="MBB6227394.1"/>
    <property type="molecule type" value="Genomic_DNA"/>
</dbReference>
<dbReference type="Proteomes" id="UP000538147">
    <property type="component" value="Unassembled WGS sequence"/>
</dbReference>
<comment type="caution">
    <text evidence="4">The sequence shown here is derived from an EMBL/GenBank/DDBJ whole genome shotgun (WGS) entry which is preliminary data.</text>
</comment>
<feature type="compositionally biased region" description="Low complexity" evidence="1">
    <location>
        <begin position="160"/>
        <end position="173"/>
    </location>
</feature>
<keyword evidence="4" id="KW-0131">Cell cycle</keyword>
<gene>
    <name evidence="4" type="ORF">FHS79_001560</name>
</gene>
<dbReference type="GO" id="GO:0051301">
    <property type="term" value="P:cell division"/>
    <property type="evidence" value="ECO:0007669"/>
    <property type="project" value="UniProtKB-KW"/>
</dbReference>
<feature type="region of interest" description="Disordered" evidence="1">
    <location>
        <begin position="127"/>
        <end position="173"/>
    </location>
</feature>
<evidence type="ECO:0000256" key="1">
    <source>
        <dbReference type="SAM" id="MobiDB-lite"/>
    </source>
</evidence>
<keyword evidence="2" id="KW-1133">Transmembrane helix</keyword>
<feature type="compositionally biased region" description="Low complexity" evidence="1">
    <location>
        <begin position="132"/>
        <end position="141"/>
    </location>
</feature>
<dbReference type="InterPro" id="IPR036680">
    <property type="entry name" value="SPOR-like_sf"/>
</dbReference>
<sequence length="279" mass="28047">MAHDDDAPWLAEAEPGSRGSGRGSGRSNGRGREQGASRAPLMRLIIVLLAVAVAAIIAVYVFTRPGQSNGDGYMEAAQAPLINALPGPFKVKPEDPRGLDVEGQDQTLYAAGAGIDDMSDINLGAAPEVPMARPGSGEAEPAAPPPTARNLLPPAMGGDAVATPAPAPAAAPAAAPPAALAPARAAPAPVPTITAPPPRAAPAAGGKTVQLGAFSSRARAESEWARLAARHGMLGFSPRYVPTERGGQTLWRLRASGGDTAALCARLAGAGDSCTVVSE</sequence>
<dbReference type="InterPro" id="IPR007730">
    <property type="entry name" value="SPOR-like_dom"/>
</dbReference>
<evidence type="ECO:0000313" key="4">
    <source>
        <dbReference type="EMBL" id="MBB6227394.1"/>
    </source>
</evidence>
<keyword evidence="4" id="KW-0132">Cell division</keyword>
<dbReference type="PROSITE" id="PS51724">
    <property type="entry name" value="SPOR"/>
    <property type="match status" value="1"/>
</dbReference>
<dbReference type="AlphaFoldDB" id="A0A841L426"/>
<evidence type="ECO:0000256" key="2">
    <source>
        <dbReference type="SAM" id="Phobius"/>
    </source>
</evidence>
<protein>
    <submittedName>
        <fullName evidence="4">Cell division septation protein DedD</fullName>
    </submittedName>
</protein>
<dbReference type="RefSeq" id="WP_184197868.1">
    <property type="nucleotide sequence ID" value="NZ_JACIIV010000009.1"/>
</dbReference>
<keyword evidence="5" id="KW-1185">Reference proteome</keyword>
<evidence type="ECO:0000259" key="3">
    <source>
        <dbReference type="PROSITE" id="PS51724"/>
    </source>
</evidence>
<name>A0A841L426_9SPHN</name>
<feature type="domain" description="SPOR" evidence="3">
    <location>
        <begin position="201"/>
        <end position="279"/>
    </location>
</feature>
<feature type="transmembrane region" description="Helical" evidence="2">
    <location>
        <begin position="41"/>
        <end position="62"/>
    </location>
</feature>
<evidence type="ECO:0000313" key="5">
    <source>
        <dbReference type="Proteomes" id="UP000538147"/>
    </source>
</evidence>
<organism evidence="4 5">
    <name type="scientific">Polymorphobacter multimanifer</name>
    <dbReference type="NCBI Taxonomy" id="1070431"/>
    <lineage>
        <taxon>Bacteria</taxon>
        <taxon>Pseudomonadati</taxon>
        <taxon>Pseudomonadota</taxon>
        <taxon>Alphaproteobacteria</taxon>
        <taxon>Sphingomonadales</taxon>
        <taxon>Sphingosinicellaceae</taxon>
        <taxon>Polymorphobacter</taxon>
    </lineage>
</organism>
<keyword evidence="2" id="KW-0812">Transmembrane</keyword>
<feature type="compositionally biased region" description="Gly residues" evidence="1">
    <location>
        <begin position="18"/>
        <end position="28"/>
    </location>
</feature>
<dbReference type="GO" id="GO:0042834">
    <property type="term" value="F:peptidoglycan binding"/>
    <property type="evidence" value="ECO:0007669"/>
    <property type="project" value="InterPro"/>
</dbReference>
<accession>A0A841L426</accession>
<proteinExistence type="predicted"/>
<keyword evidence="2" id="KW-0472">Membrane</keyword>